<accession>A0A0N0IX89</accession>
<sequence>MPDIYNQSLDAPAFLSRVVFLYFLKLILKNMGDTIGYNKYIWFSTVNPSKHNGNKALNYLIKRV</sequence>
<organism evidence="1 2">
    <name type="scientific">Chryseobacterium indologenes</name>
    <name type="common">Flavobacterium indologenes</name>
    <dbReference type="NCBI Taxonomy" id="253"/>
    <lineage>
        <taxon>Bacteria</taxon>
        <taxon>Pseudomonadati</taxon>
        <taxon>Bacteroidota</taxon>
        <taxon>Flavobacteriia</taxon>
        <taxon>Flavobacteriales</taxon>
        <taxon>Weeksellaceae</taxon>
        <taxon>Chryseobacterium group</taxon>
        <taxon>Chryseobacterium</taxon>
    </lineage>
</organism>
<proteinExistence type="predicted"/>
<gene>
    <name evidence="1" type="ORF">AOB46_07590</name>
</gene>
<evidence type="ECO:0000313" key="1">
    <source>
        <dbReference type="EMBL" id="KPE52053.1"/>
    </source>
</evidence>
<dbReference type="PATRIC" id="fig|253.9.peg.3205"/>
<dbReference type="Proteomes" id="UP000037953">
    <property type="component" value="Unassembled WGS sequence"/>
</dbReference>
<comment type="caution">
    <text evidence="1">The sequence shown here is derived from an EMBL/GenBank/DDBJ whole genome shotgun (WGS) entry which is preliminary data.</text>
</comment>
<reference evidence="1 2" key="1">
    <citation type="journal article" date="2015" name="Genom Data">
        <title>Draft genome sequence of a multidrug-resistant Chryseobacterium indologenes isolate from Malaysia.</title>
        <authorList>
            <person name="Yu C.Y."/>
            <person name="Ang G.Y."/>
            <person name="Cheng H.J."/>
            <person name="Cheong Y.M."/>
            <person name="Yin W.F."/>
            <person name="Chan K.G."/>
        </authorList>
    </citation>
    <scope>NUCLEOTIDE SEQUENCE [LARGE SCALE GENOMIC DNA]</scope>
    <source>
        <strain evidence="1 2">CI_885</strain>
    </source>
</reference>
<reference evidence="2" key="2">
    <citation type="submission" date="2015-09" db="EMBL/GenBank/DDBJ databases">
        <title>Draft genome sequence of a multidrug-resistant Chryseobacterium indologenes isolate from Malaysia.</title>
        <authorList>
            <person name="Yu C.Y."/>
            <person name="Ang G.Y."/>
            <person name="Chan K.-G."/>
        </authorList>
    </citation>
    <scope>NUCLEOTIDE SEQUENCE [LARGE SCALE GENOMIC DNA]</scope>
    <source>
        <strain evidence="2">CI_885</strain>
    </source>
</reference>
<name>A0A0N0IX89_CHRID</name>
<dbReference type="AlphaFoldDB" id="A0A0N0IX89"/>
<protein>
    <submittedName>
        <fullName evidence="1">Uncharacterized protein</fullName>
    </submittedName>
</protein>
<evidence type="ECO:0000313" key="2">
    <source>
        <dbReference type="Proteomes" id="UP000037953"/>
    </source>
</evidence>
<dbReference type="EMBL" id="LJOD01000003">
    <property type="protein sequence ID" value="KPE52053.1"/>
    <property type="molecule type" value="Genomic_DNA"/>
</dbReference>